<dbReference type="Proteomes" id="UP000612009">
    <property type="component" value="Unassembled WGS sequence"/>
</dbReference>
<evidence type="ECO:0000313" key="2">
    <source>
        <dbReference type="Proteomes" id="UP000612009"/>
    </source>
</evidence>
<dbReference type="AlphaFoldDB" id="A0A811TE05"/>
<organism evidence="1 2">
    <name type="scientific">Candidatus Argoarchaeum ethanivorans</name>
    <dbReference type="NCBI Taxonomy" id="2608793"/>
    <lineage>
        <taxon>Archaea</taxon>
        <taxon>Methanobacteriati</taxon>
        <taxon>Methanobacteriota</taxon>
        <taxon>Stenosarchaea group</taxon>
        <taxon>Methanomicrobia</taxon>
        <taxon>Methanosarcinales</taxon>
        <taxon>Methanosarcinales incertae sedis</taxon>
        <taxon>GOM Arc I cluster</taxon>
        <taxon>Candidatus Argoarchaeum</taxon>
    </lineage>
</organism>
<proteinExistence type="predicted"/>
<comment type="caution">
    <text evidence="1">The sequence shown here is derived from an EMBL/GenBank/DDBJ whole genome shotgun (WGS) entry which is preliminary data.</text>
</comment>
<evidence type="ECO:0000313" key="1">
    <source>
        <dbReference type="EMBL" id="CAD6492985.1"/>
    </source>
</evidence>
<gene>
    <name evidence="1" type="ORF">LAKADJCE_00413</name>
</gene>
<name>A0A811TE05_9EURY</name>
<reference evidence="1" key="1">
    <citation type="submission" date="2020-10" db="EMBL/GenBank/DDBJ databases">
        <authorList>
            <person name="Hahn C.J."/>
            <person name="Laso-Perez R."/>
            <person name="Vulcano F."/>
            <person name="Vaziourakis K.-M."/>
            <person name="Stokke R."/>
            <person name="Steen I.H."/>
            <person name="Teske A."/>
            <person name="Boetius A."/>
            <person name="Liebeke M."/>
            <person name="Amann R."/>
            <person name="Knittel K."/>
        </authorList>
    </citation>
    <scope>NUCLEOTIDE SEQUENCE</scope>
    <source>
        <strain evidence="1">Gfbio:e3339647-f889-4370-9287-4fb5cb688e4c:AG392J18_GoMArc1</strain>
    </source>
</reference>
<accession>A0A811TE05</accession>
<sequence length="55" mass="6540">MHMQKQYKHDSELYNFVVQSCILSAYTELHTPRVAKHLILDYEVVECVSNQEEEI</sequence>
<dbReference type="EMBL" id="CAJHIR010000019">
    <property type="protein sequence ID" value="CAD6492985.1"/>
    <property type="molecule type" value="Genomic_DNA"/>
</dbReference>
<protein>
    <submittedName>
        <fullName evidence="1">Uncharacterized protein</fullName>
    </submittedName>
</protein>